<protein>
    <submittedName>
        <fullName evidence="2">Mitochondrial protein</fullName>
    </submittedName>
</protein>
<dbReference type="SUPFAM" id="SSF56672">
    <property type="entry name" value="DNA/RNA polymerases"/>
    <property type="match status" value="1"/>
</dbReference>
<dbReference type="Pfam" id="PF13966">
    <property type="entry name" value="zf-RVT"/>
    <property type="match status" value="1"/>
</dbReference>
<evidence type="ECO:0000259" key="1">
    <source>
        <dbReference type="PROSITE" id="PS50878"/>
    </source>
</evidence>
<dbReference type="InterPro" id="IPR026960">
    <property type="entry name" value="RVT-Znf"/>
</dbReference>
<sequence length="780" mass="88497">MEKVLSSMEKRITEAVNNELTRPFTPDEITSALLQMHPFKSPGPDGMSPFFFQKYWNIVGVDICNCVLDFLNNGSFNPLLNFTQIVLIPKCSNPDNMTHFRPISLCNVVYKLASKTIANRLKPFLDSIISPFQSAFVPDRLITDNVLVAYKINHYLMHKTWGKAGHVSLKLDVSKAYDRVEWFFLERVLVRLGFHSKFISLIMTCVTTVSFSFMLNGEQFGFLRPERGLRQGDPLSPYLFLLCSEAFSNMISRTEAEGRIEGVAVSRRAPRISHLLFADDTLIFCQATEAALLNVKQILGDFEAASGLKINNHKSAIVFSKNVEASSRVELADILNFEVVSKHDKYLGLPTVIGRSKKEVFEGIKERIWHKIHSWSAIKLSQAGRAVLIKSVLQTIPTYVMSCFRLPDTFLKELEGLMAEFFWKSGSNSATHWLAWEKLCTRKDEGGLGFRRLKEHNVALLAKQSWRVAFQTDSTLSKVLGHKYFPDSTFFEARLGSAPSYTWRSMLATRDLLVAGVRWEIGDGKSIPLVGQPWLPRPLSFQLICKPKTLMDDTKVSALINSCYEWNKELVEAEFFSPDAECILGIKLRGNGLQDKLIWHYEKNGCFSVGSAYKVVQEQSKMEEGSQPARSWRYIWQSKAPPKVLMFAWRCAKDALPTSVKLCKRGIYVSDGCYGCSEIQEDLRHAMLLCPFARLVWASSGLQWSIINCWSSSSEEWFHAVFNKINGAEFDYFLSLCWAIWGARNRRIFEGYNLEATELIQMAKRCLLGSGSKIVVTGLV</sequence>
<gene>
    <name evidence="2" type="ORF">Sradi_4000200</name>
</gene>
<dbReference type="AlphaFoldDB" id="A0AAW2PKD6"/>
<dbReference type="InterPro" id="IPR043502">
    <property type="entry name" value="DNA/RNA_pol_sf"/>
</dbReference>
<comment type="caution">
    <text evidence="2">The sequence shown here is derived from an EMBL/GenBank/DDBJ whole genome shotgun (WGS) entry which is preliminary data.</text>
</comment>
<dbReference type="InterPro" id="IPR000477">
    <property type="entry name" value="RT_dom"/>
</dbReference>
<name>A0AAW2PKD6_SESRA</name>
<proteinExistence type="predicted"/>
<dbReference type="PANTHER" id="PTHR33116">
    <property type="entry name" value="REVERSE TRANSCRIPTASE ZINC-BINDING DOMAIN-CONTAINING PROTEIN-RELATED-RELATED"/>
    <property type="match status" value="1"/>
</dbReference>
<organism evidence="2">
    <name type="scientific">Sesamum radiatum</name>
    <name type="common">Black benniseed</name>
    <dbReference type="NCBI Taxonomy" id="300843"/>
    <lineage>
        <taxon>Eukaryota</taxon>
        <taxon>Viridiplantae</taxon>
        <taxon>Streptophyta</taxon>
        <taxon>Embryophyta</taxon>
        <taxon>Tracheophyta</taxon>
        <taxon>Spermatophyta</taxon>
        <taxon>Magnoliopsida</taxon>
        <taxon>eudicotyledons</taxon>
        <taxon>Gunneridae</taxon>
        <taxon>Pentapetalae</taxon>
        <taxon>asterids</taxon>
        <taxon>lamiids</taxon>
        <taxon>Lamiales</taxon>
        <taxon>Pedaliaceae</taxon>
        <taxon>Sesamum</taxon>
    </lineage>
</organism>
<feature type="domain" description="Reverse transcriptase" evidence="1">
    <location>
        <begin position="69"/>
        <end position="351"/>
    </location>
</feature>
<dbReference type="CDD" id="cd01650">
    <property type="entry name" value="RT_nLTR_like"/>
    <property type="match status" value="1"/>
</dbReference>
<evidence type="ECO:0000313" key="2">
    <source>
        <dbReference type="EMBL" id="KAL0355533.1"/>
    </source>
</evidence>
<reference evidence="2" key="2">
    <citation type="journal article" date="2024" name="Plant">
        <title>Genomic evolution and insights into agronomic trait innovations of Sesamum species.</title>
        <authorList>
            <person name="Miao H."/>
            <person name="Wang L."/>
            <person name="Qu L."/>
            <person name="Liu H."/>
            <person name="Sun Y."/>
            <person name="Le M."/>
            <person name="Wang Q."/>
            <person name="Wei S."/>
            <person name="Zheng Y."/>
            <person name="Lin W."/>
            <person name="Duan Y."/>
            <person name="Cao H."/>
            <person name="Xiong S."/>
            <person name="Wang X."/>
            <person name="Wei L."/>
            <person name="Li C."/>
            <person name="Ma Q."/>
            <person name="Ju M."/>
            <person name="Zhao R."/>
            <person name="Li G."/>
            <person name="Mu C."/>
            <person name="Tian Q."/>
            <person name="Mei H."/>
            <person name="Zhang T."/>
            <person name="Gao T."/>
            <person name="Zhang H."/>
        </authorList>
    </citation>
    <scope>NUCLEOTIDE SEQUENCE</scope>
    <source>
        <strain evidence="2">G02</strain>
    </source>
</reference>
<dbReference type="PROSITE" id="PS50878">
    <property type="entry name" value="RT_POL"/>
    <property type="match status" value="1"/>
</dbReference>
<dbReference type="PANTHER" id="PTHR33116:SF86">
    <property type="entry name" value="REVERSE TRANSCRIPTASE DOMAIN-CONTAINING PROTEIN"/>
    <property type="match status" value="1"/>
</dbReference>
<reference evidence="2" key="1">
    <citation type="submission" date="2020-06" db="EMBL/GenBank/DDBJ databases">
        <authorList>
            <person name="Li T."/>
            <person name="Hu X."/>
            <person name="Zhang T."/>
            <person name="Song X."/>
            <person name="Zhang H."/>
            <person name="Dai N."/>
            <person name="Sheng W."/>
            <person name="Hou X."/>
            <person name="Wei L."/>
        </authorList>
    </citation>
    <scope>NUCLEOTIDE SEQUENCE</scope>
    <source>
        <strain evidence="2">G02</strain>
        <tissue evidence="2">Leaf</tissue>
    </source>
</reference>
<accession>A0AAW2PKD6</accession>
<dbReference type="EMBL" id="JACGWJ010000017">
    <property type="protein sequence ID" value="KAL0355533.1"/>
    <property type="molecule type" value="Genomic_DNA"/>
</dbReference>
<dbReference type="Pfam" id="PF00078">
    <property type="entry name" value="RVT_1"/>
    <property type="match status" value="1"/>
</dbReference>